<reference evidence="1 2" key="1">
    <citation type="submission" date="2018-02" db="EMBL/GenBank/DDBJ databases">
        <title>Corynebacterium alimpuense sp. nov., a marine obligate actinomycete isolated from sediments of Valparaiso bay, Chile.</title>
        <authorList>
            <person name="Claverias F."/>
            <person name="Gonzales-Siles L."/>
            <person name="Salva-Serra F."/>
            <person name="Inganaes E."/>
            <person name="Molin K."/>
            <person name="Cumsille A."/>
            <person name="Undabarrena A."/>
            <person name="Couve E."/>
            <person name="Moore E.R.B."/>
            <person name="Gomila M."/>
            <person name="Camara B."/>
        </authorList>
    </citation>
    <scope>NUCLEOTIDE SEQUENCE [LARGE SCALE GENOMIC DNA]</scope>
    <source>
        <strain evidence="1 2">CCUG 69366</strain>
    </source>
</reference>
<dbReference type="Proteomes" id="UP000266975">
    <property type="component" value="Unassembled WGS sequence"/>
</dbReference>
<accession>A0A3M8K5T1</accession>
<dbReference type="EMBL" id="PTJO01000005">
    <property type="protein sequence ID" value="RNE48536.1"/>
    <property type="molecule type" value="Genomic_DNA"/>
</dbReference>
<name>A0A3M8K5T1_9CORY</name>
<proteinExistence type="predicted"/>
<dbReference type="RefSeq" id="WP_123048467.1">
    <property type="nucleotide sequence ID" value="NZ_PTJO01000005.1"/>
</dbReference>
<dbReference type="AlphaFoldDB" id="A0A3M8K5T1"/>
<protein>
    <recommendedName>
        <fullName evidence="3">Secreted protein</fullName>
    </recommendedName>
</protein>
<evidence type="ECO:0000313" key="2">
    <source>
        <dbReference type="Proteomes" id="UP000266975"/>
    </source>
</evidence>
<dbReference type="OrthoDB" id="4413502at2"/>
<sequence>MHLHTTAQVLVAFSAVGLGFGLSACSPPNENPSTLKVDTATAVKGPSTTMTNIASNMPGVIDCVGTPEVAPEELSLDCTDDSDRIVDIEWSEWTEEIASGTATRQSSDSTGDVDTSEVTVELSDPASGGSGLAFSTLLVDGQTIIL</sequence>
<keyword evidence="2" id="KW-1185">Reference proteome</keyword>
<organism evidence="1 2">
    <name type="scientific">Corynebacterium alimapuense</name>
    <dbReference type="NCBI Taxonomy" id="1576874"/>
    <lineage>
        <taxon>Bacteria</taxon>
        <taxon>Bacillati</taxon>
        <taxon>Actinomycetota</taxon>
        <taxon>Actinomycetes</taxon>
        <taxon>Mycobacteriales</taxon>
        <taxon>Corynebacteriaceae</taxon>
        <taxon>Corynebacterium</taxon>
    </lineage>
</organism>
<gene>
    <name evidence="1" type="ORF">C5L39_08565</name>
</gene>
<comment type="caution">
    <text evidence="1">The sequence shown here is derived from an EMBL/GenBank/DDBJ whole genome shotgun (WGS) entry which is preliminary data.</text>
</comment>
<evidence type="ECO:0000313" key="1">
    <source>
        <dbReference type="EMBL" id="RNE48536.1"/>
    </source>
</evidence>
<evidence type="ECO:0008006" key="3">
    <source>
        <dbReference type="Google" id="ProtNLM"/>
    </source>
</evidence>